<evidence type="ECO:0000256" key="3">
    <source>
        <dbReference type="ARBA" id="ARBA00022692"/>
    </source>
</evidence>
<dbReference type="PIRSF" id="PIRSF005225">
    <property type="entry name" value="LAG1_LAC1"/>
    <property type="match status" value="1"/>
</dbReference>
<evidence type="ECO:0000256" key="4">
    <source>
        <dbReference type="ARBA" id="ARBA00022989"/>
    </source>
</evidence>
<evidence type="ECO:0000256" key="5">
    <source>
        <dbReference type="ARBA" id="ARBA00023136"/>
    </source>
</evidence>
<dbReference type="Pfam" id="PF03798">
    <property type="entry name" value="TRAM_LAG1_CLN8"/>
    <property type="match status" value="1"/>
</dbReference>
<dbReference type="AlphaFoldDB" id="A0A1X6MUS5"/>
<organism evidence="10 11">
    <name type="scientific">Postia placenta MAD-698-R-SB12</name>
    <dbReference type="NCBI Taxonomy" id="670580"/>
    <lineage>
        <taxon>Eukaryota</taxon>
        <taxon>Fungi</taxon>
        <taxon>Dikarya</taxon>
        <taxon>Basidiomycota</taxon>
        <taxon>Agaricomycotina</taxon>
        <taxon>Agaricomycetes</taxon>
        <taxon>Polyporales</taxon>
        <taxon>Adustoporiaceae</taxon>
        <taxon>Rhodonia</taxon>
    </lineage>
</organism>
<dbReference type="Proteomes" id="UP000194127">
    <property type="component" value="Unassembled WGS sequence"/>
</dbReference>
<dbReference type="InterPro" id="IPR006634">
    <property type="entry name" value="TLC-dom"/>
</dbReference>
<feature type="transmembrane region" description="Helical" evidence="8">
    <location>
        <begin position="166"/>
        <end position="189"/>
    </location>
</feature>
<dbReference type="EMBL" id="KZ110600">
    <property type="protein sequence ID" value="OSX60125.1"/>
    <property type="molecule type" value="Genomic_DNA"/>
</dbReference>
<proteinExistence type="inferred from homology"/>
<reference evidence="10 11" key="1">
    <citation type="submission" date="2017-04" db="EMBL/GenBank/DDBJ databases">
        <title>Genome Sequence of the Model Brown-Rot Fungus Postia placenta SB12.</title>
        <authorList>
            <consortium name="DOE Joint Genome Institute"/>
            <person name="Gaskell J."/>
            <person name="Kersten P."/>
            <person name="Larrondo L.F."/>
            <person name="Canessa P."/>
            <person name="Martinez D."/>
            <person name="Hibbett D."/>
            <person name="Schmoll M."/>
            <person name="Kubicek C.P."/>
            <person name="Martinez A.T."/>
            <person name="Yadav J."/>
            <person name="Master E."/>
            <person name="Magnuson J.K."/>
            <person name="James T."/>
            <person name="Yaver D."/>
            <person name="Berka R."/>
            <person name="Labutti K."/>
            <person name="Lipzen A."/>
            <person name="Aerts A."/>
            <person name="Barry K."/>
            <person name="Henrissat B."/>
            <person name="Blanchette R."/>
            <person name="Grigoriev I."/>
            <person name="Cullen D."/>
        </authorList>
    </citation>
    <scope>NUCLEOTIDE SEQUENCE [LARGE SCALE GENOMIC DNA]</scope>
    <source>
        <strain evidence="10 11">MAD-698-R-SB12</strain>
    </source>
</reference>
<comment type="similarity">
    <text evidence="2">Belongs to the sphingosine N-acyltransferase family.</text>
</comment>
<dbReference type="SMART" id="SM00724">
    <property type="entry name" value="TLC"/>
    <property type="match status" value="1"/>
</dbReference>
<evidence type="ECO:0000313" key="11">
    <source>
        <dbReference type="Proteomes" id="UP000194127"/>
    </source>
</evidence>
<name>A0A1X6MUS5_9APHY</name>
<evidence type="ECO:0000259" key="9">
    <source>
        <dbReference type="PROSITE" id="PS50922"/>
    </source>
</evidence>
<feature type="transmembrane region" description="Helical" evidence="8">
    <location>
        <begin position="7"/>
        <end position="25"/>
    </location>
</feature>
<evidence type="ECO:0000256" key="2">
    <source>
        <dbReference type="ARBA" id="ARBA00009808"/>
    </source>
</evidence>
<sequence>MNAQQAIARLPPFLVPFFTFSYPTAPPAVPDSFPNSSYYNTGPLDACIIISCIAVMAVLRDVARLYLLEPFARWKLTRDIRLQRNAKTTITNGKTNGVTNGHTATSDSANGETKENGEAKATGVEYGNGHAVLSATNKHANGNEHIIYAQGIALSRKEAKRIHRSVLRFAEQGWSVISYTFVWCFGLYVHSQLPTRVLDPIDAWLNYPHIPLAGPVKFYYLLETALYCHQILIINAEARRKDHWQMMTHHVITIALMVGSYSCFYTRVGCLVMLIMDWCDIWLPLAKMLRYLSLTTACDIAFVLFMVSWAITRHVLFILVIKSTWDAQYLIPHLWDPVRGQPMSAKLYWSLLAMIIALQVIQMMWFWRICRVAYRVVSGKGAEDERSDDEE</sequence>
<keyword evidence="4 8" id="KW-1133">Transmembrane helix</keyword>
<dbReference type="PANTHER" id="PTHR12560:SF0">
    <property type="entry name" value="LD18904P"/>
    <property type="match status" value="1"/>
</dbReference>
<comment type="subcellular location">
    <subcellularLocation>
        <location evidence="1">Membrane</location>
        <topology evidence="1">Multi-pass membrane protein</topology>
    </subcellularLocation>
</comment>
<dbReference type="RefSeq" id="XP_024336919.1">
    <property type="nucleotide sequence ID" value="XM_024486131.1"/>
</dbReference>
<feature type="domain" description="TLC" evidence="9">
    <location>
        <begin position="164"/>
        <end position="378"/>
    </location>
</feature>
<evidence type="ECO:0000256" key="6">
    <source>
        <dbReference type="PROSITE-ProRule" id="PRU00205"/>
    </source>
</evidence>
<dbReference type="GeneID" id="36331080"/>
<dbReference type="PANTHER" id="PTHR12560">
    <property type="entry name" value="LONGEVITY ASSURANCE FACTOR 1 LAG1"/>
    <property type="match status" value="1"/>
</dbReference>
<evidence type="ECO:0000256" key="8">
    <source>
        <dbReference type="SAM" id="Phobius"/>
    </source>
</evidence>
<evidence type="ECO:0000256" key="1">
    <source>
        <dbReference type="ARBA" id="ARBA00004141"/>
    </source>
</evidence>
<evidence type="ECO:0000313" key="10">
    <source>
        <dbReference type="EMBL" id="OSX60125.1"/>
    </source>
</evidence>
<feature type="compositionally biased region" description="Polar residues" evidence="7">
    <location>
        <begin position="91"/>
        <end position="111"/>
    </location>
</feature>
<dbReference type="GO" id="GO:0046513">
    <property type="term" value="P:ceramide biosynthetic process"/>
    <property type="evidence" value="ECO:0007669"/>
    <property type="project" value="InterPro"/>
</dbReference>
<keyword evidence="11" id="KW-1185">Reference proteome</keyword>
<gene>
    <name evidence="10" type="ORF">POSPLADRAFT_1148040</name>
</gene>
<dbReference type="PROSITE" id="PS50922">
    <property type="entry name" value="TLC"/>
    <property type="match status" value="1"/>
</dbReference>
<feature type="transmembrane region" description="Helical" evidence="8">
    <location>
        <begin position="347"/>
        <end position="367"/>
    </location>
</feature>
<dbReference type="InterPro" id="IPR016439">
    <property type="entry name" value="Lag1/Lac1-like"/>
</dbReference>
<protein>
    <recommendedName>
        <fullName evidence="9">TLC domain-containing protein</fullName>
    </recommendedName>
</protein>
<feature type="transmembrane region" description="Helical" evidence="8">
    <location>
        <begin position="250"/>
        <end position="276"/>
    </location>
</feature>
<accession>A0A1X6MUS5</accession>
<keyword evidence="5 6" id="KW-0472">Membrane</keyword>
<feature type="transmembrane region" description="Helical" evidence="8">
    <location>
        <begin position="288"/>
        <end position="308"/>
    </location>
</feature>
<dbReference type="OrthoDB" id="537032at2759"/>
<dbReference type="STRING" id="670580.A0A1X6MUS5"/>
<dbReference type="GO" id="GO:0050291">
    <property type="term" value="F:sphingosine N-acyltransferase activity"/>
    <property type="evidence" value="ECO:0007669"/>
    <property type="project" value="InterPro"/>
</dbReference>
<evidence type="ECO:0000256" key="7">
    <source>
        <dbReference type="SAM" id="MobiDB-lite"/>
    </source>
</evidence>
<keyword evidence="3 6" id="KW-0812">Transmembrane</keyword>
<dbReference type="GO" id="GO:0016020">
    <property type="term" value="C:membrane"/>
    <property type="evidence" value="ECO:0007669"/>
    <property type="project" value="UniProtKB-SubCell"/>
</dbReference>
<feature type="region of interest" description="Disordered" evidence="7">
    <location>
        <begin position="91"/>
        <end position="116"/>
    </location>
</feature>
<feature type="transmembrane region" description="Helical" evidence="8">
    <location>
        <begin position="37"/>
        <end position="59"/>
    </location>
</feature>